<dbReference type="Proteomes" id="UP000219356">
    <property type="component" value="Unassembled WGS sequence"/>
</dbReference>
<evidence type="ECO:0000313" key="2">
    <source>
        <dbReference type="Proteomes" id="UP000219356"/>
    </source>
</evidence>
<dbReference type="RefSeq" id="WP_097042199.1">
    <property type="nucleotide sequence ID" value="NZ_OBEK01000003.1"/>
</dbReference>
<organism evidence="1 2">
    <name type="scientific">Terribacillus aidingensis</name>
    <dbReference type="NCBI Taxonomy" id="586416"/>
    <lineage>
        <taxon>Bacteria</taxon>
        <taxon>Bacillati</taxon>
        <taxon>Bacillota</taxon>
        <taxon>Bacilli</taxon>
        <taxon>Bacillales</taxon>
        <taxon>Bacillaceae</taxon>
        <taxon>Terribacillus</taxon>
    </lineage>
</organism>
<gene>
    <name evidence="1" type="ORF">SAMN05421503_2275</name>
</gene>
<proteinExistence type="predicted"/>
<accession>A0A285P244</accession>
<reference evidence="2" key="1">
    <citation type="submission" date="2017-09" db="EMBL/GenBank/DDBJ databases">
        <authorList>
            <person name="Varghese N."/>
            <person name="Submissions S."/>
        </authorList>
    </citation>
    <scope>NUCLEOTIDE SEQUENCE [LARGE SCALE GENOMIC DNA]</scope>
    <source>
        <strain evidence="2">CGMCC 1.8913</strain>
    </source>
</reference>
<dbReference type="AlphaFoldDB" id="A0A285P244"/>
<evidence type="ECO:0000313" key="1">
    <source>
        <dbReference type="EMBL" id="SNZ14226.1"/>
    </source>
</evidence>
<protein>
    <submittedName>
        <fullName evidence="1">Uncharacterized protein</fullName>
    </submittedName>
</protein>
<sequence>MESSSLTSITKLDALLEEFKASREELNQIVAEKAQSLRNMLSERSHLIDWYCNNKVFFMHPTIQYVTMVGPILGMDEKERDVFVYEYQSGMVYRYSRANSRKKEAISFEKIVELDQFDNAVSGLEYLNHILDDLVKDMREQINKHKGDFN</sequence>
<dbReference type="EMBL" id="OBEK01000003">
    <property type="protein sequence ID" value="SNZ14226.1"/>
    <property type="molecule type" value="Genomic_DNA"/>
</dbReference>
<keyword evidence="2" id="KW-1185">Reference proteome</keyword>
<name>A0A285P244_9BACI</name>